<dbReference type="CDD" id="cd00056">
    <property type="entry name" value="ENDO3c"/>
    <property type="match status" value="1"/>
</dbReference>
<dbReference type="Proteomes" id="UP000225277">
    <property type="component" value="Unassembled WGS sequence"/>
</dbReference>
<evidence type="ECO:0000256" key="1">
    <source>
        <dbReference type="ARBA" id="ARBA00010817"/>
    </source>
</evidence>
<accession>A0A2D3VBG6</accession>
<feature type="domain" description="HhH-GPD" evidence="5">
    <location>
        <begin position="168"/>
        <end position="338"/>
    </location>
</feature>
<dbReference type="EMBL" id="FJUY01000027">
    <property type="protein sequence ID" value="CZT25433.1"/>
    <property type="molecule type" value="Genomic_DNA"/>
</dbReference>
<keyword evidence="3" id="KW-0234">DNA repair</keyword>
<dbReference type="PANTHER" id="PTHR43003:SF5">
    <property type="entry name" value="DNA-3-METHYLADENINE GLYCOSYLASE"/>
    <property type="match status" value="1"/>
</dbReference>
<dbReference type="PANTHER" id="PTHR43003">
    <property type="entry name" value="DNA-3-METHYLADENINE GLYCOSYLASE"/>
    <property type="match status" value="1"/>
</dbReference>
<proteinExistence type="inferred from homology"/>
<dbReference type="SMART" id="SM00478">
    <property type="entry name" value="ENDO3c"/>
    <property type="match status" value="1"/>
</dbReference>
<dbReference type="STRING" id="112498.A0A2D3VBG6"/>
<keyword evidence="6" id="KW-0326">Glycosidase</keyword>
<dbReference type="GO" id="GO:0032993">
    <property type="term" value="C:protein-DNA complex"/>
    <property type="evidence" value="ECO:0007669"/>
    <property type="project" value="TreeGrafter"/>
</dbReference>
<dbReference type="GeneID" id="35606192"/>
<dbReference type="AlphaFoldDB" id="A0A2D3VBG6"/>
<dbReference type="GO" id="GO:0006285">
    <property type="term" value="P:base-excision repair, AP site formation"/>
    <property type="evidence" value="ECO:0007669"/>
    <property type="project" value="TreeGrafter"/>
</dbReference>
<dbReference type="FunFam" id="1.10.340.30:FF:000004">
    <property type="entry name" value="DNA-3-methyladenine glycosylase II"/>
    <property type="match status" value="1"/>
</dbReference>
<dbReference type="RefSeq" id="XP_023632156.1">
    <property type="nucleotide sequence ID" value="XM_023776388.1"/>
</dbReference>
<dbReference type="InterPro" id="IPR003265">
    <property type="entry name" value="HhH-GPD_domain"/>
</dbReference>
<reference evidence="6 7" key="1">
    <citation type="submission" date="2016-03" db="EMBL/GenBank/DDBJ databases">
        <authorList>
            <person name="Ploux O."/>
        </authorList>
    </citation>
    <scope>NUCLEOTIDE SEQUENCE [LARGE SCALE GENOMIC DNA]</scope>
    <source>
        <strain evidence="6 7">URUG2</strain>
    </source>
</reference>
<sequence length="347" mass="37970">MSLRRSARVRSIASAAVAQEDGQHESEHMPPTTTPNKRRKISKPTAVPPITPTPSAIAFMTNSSTTKPTPQPPATRPIKLHSTNAPLLTPGGSTQFYSIHEDNTSPSKAVPHTPPTTNKTLLSTACEHLISIDPTLEPIIKKHHCKPFSPEGLAEKIDPFRALASGIIAQQVSGAAASSIKAKFVALFSTEECANGFPTPKAVVGKPMQELRSAGLSQRKAEYIQGLAGRFNDGELTVKGLLEGKDEDVMRELVAVRGLGRWSVEMFMCFGLKRTDVFSTGDLGIQRGMAAHVGRDVGKLKGKGGKWKYMSEKEMEEIGEKFRPYRSLFMWYMWRVEDVDVTAVQDN</sequence>
<keyword evidence="6" id="KW-0378">Hydrolase</keyword>
<dbReference type="OrthoDB" id="415889at2759"/>
<comment type="similarity">
    <text evidence="1">Belongs to the alkylbase DNA glycosidase AlkA family.</text>
</comment>
<keyword evidence="2" id="KW-0227">DNA damage</keyword>
<feature type="region of interest" description="Disordered" evidence="4">
    <location>
        <begin position="1"/>
        <end position="84"/>
    </location>
</feature>
<dbReference type="Gene3D" id="1.10.340.30">
    <property type="entry name" value="Hypothetical protein, domain 2"/>
    <property type="match status" value="1"/>
</dbReference>
<evidence type="ECO:0000256" key="2">
    <source>
        <dbReference type="ARBA" id="ARBA00022763"/>
    </source>
</evidence>
<organism evidence="6 7">
    <name type="scientific">Ramularia collo-cygni</name>
    <dbReference type="NCBI Taxonomy" id="112498"/>
    <lineage>
        <taxon>Eukaryota</taxon>
        <taxon>Fungi</taxon>
        <taxon>Dikarya</taxon>
        <taxon>Ascomycota</taxon>
        <taxon>Pezizomycotina</taxon>
        <taxon>Dothideomycetes</taxon>
        <taxon>Dothideomycetidae</taxon>
        <taxon>Mycosphaerellales</taxon>
        <taxon>Mycosphaerellaceae</taxon>
        <taxon>Ramularia</taxon>
    </lineage>
</organism>
<dbReference type="SUPFAM" id="SSF48150">
    <property type="entry name" value="DNA-glycosylase"/>
    <property type="match status" value="1"/>
</dbReference>
<evidence type="ECO:0000313" key="7">
    <source>
        <dbReference type="Proteomes" id="UP000225277"/>
    </source>
</evidence>
<dbReference type="GO" id="GO:0006307">
    <property type="term" value="P:DNA alkylation repair"/>
    <property type="evidence" value="ECO:0007669"/>
    <property type="project" value="TreeGrafter"/>
</dbReference>
<dbReference type="GO" id="GO:0008725">
    <property type="term" value="F:DNA-3-methyladenine glycosylase activity"/>
    <property type="evidence" value="ECO:0007669"/>
    <property type="project" value="TreeGrafter"/>
</dbReference>
<evidence type="ECO:0000256" key="3">
    <source>
        <dbReference type="ARBA" id="ARBA00023204"/>
    </source>
</evidence>
<evidence type="ECO:0000256" key="4">
    <source>
        <dbReference type="SAM" id="MobiDB-lite"/>
    </source>
</evidence>
<protein>
    <submittedName>
        <fullName evidence="6">Related to 3-methyladenine DNA glycosidase</fullName>
    </submittedName>
</protein>
<dbReference type="GO" id="GO:0043916">
    <property type="term" value="F:DNA-7-methylguanine glycosylase activity"/>
    <property type="evidence" value="ECO:0007669"/>
    <property type="project" value="TreeGrafter"/>
</dbReference>
<evidence type="ECO:0000313" key="6">
    <source>
        <dbReference type="EMBL" id="CZT25433.1"/>
    </source>
</evidence>
<dbReference type="Gene3D" id="1.10.1670.40">
    <property type="match status" value="1"/>
</dbReference>
<dbReference type="InterPro" id="IPR051912">
    <property type="entry name" value="Alkylbase_DNA_Glycosylase/TA"/>
</dbReference>
<dbReference type="GO" id="GO:0005634">
    <property type="term" value="C:nucleus"/>
    <property type="evidence" value="ECO:0007669"/>
    <property type="project" value="TreeGrafter"/>
</dbReference>
<gene>
    <name evidence="6" type="ORF">RCC_11165</name>
</gene>
<feature type="compositionally biased region" description="Low complexity" evidence="4">
    <location>
        <begin position="9"/>
        <end position="18"/>
    </location>
</feature>
<keyword evidence="7" id="KW-1185">Reference proteome</keyword>
<dbReference type="InterPro" id="IPR011257">
    <property type="entry name" value="DNA_glycosylase"/>
</dbReference>
<dbReference type="Pfam" id="PF00730">
    <property type="entry name" value="HhH-GPD"/>
    <property type="match status" value="1"/>
</dbReference>
<evidence type="ECO:0000259" key="5">
    <source>
        <dbReference type="SMART" id="SM00478"/>
    </source>
</evidence>
<name>A0A2D3VBG6_9PEZI</name>
<dbReference type="GO" id="GO:0032131">
    <property type="term" value="F:alkylated DNA binding"/>
    <property type="evidence" value="ECO:0007669"/>
    <property type="project" value="TreeGrafter"/>
</dbReference>